<dbReference type="PANTHER" id="PTHR33840">
    <property type="match status" value="1"/>
</dbReference>
<dbReference type="InterPro" id="IPR018712">
    <property type="entry name" value="Tle1-like_cat"/>
</dbReference>
<name>A0A5R9PHM7_9GAMM</name>
<dbReference type="RefSeq" id="WP_138347336.1">
    <property type="nucleotide sequence ID" value="NZ_SROY01000001.1"/>
</dbReference>
<keyword evidence="4" id="KW-1185">Reference proteome</keyword>
<protein>
    <submittedName>
        <fullName evidence="3">DUF2235 domain-containing protein</fullName>
    </submittedName>
</protein>
<feature type="domain" description="T6SS Phospholipase effector Tle1-like catalytic" evidence="2">
    <location>
        <begin position="218"/>
        <end position="284"/>
    </location>
</feature>
<feature type="compositionally biased region" description="Low complexity" evidence="1">
    <location>
        <begin position="381"/>
        <end position="393"/>
    </location>
</feature>
<feature type="compositionally biased region" description="Low complexity" evidence="1">
    <location>
        <begin position="452"/>
        <end position="464"/>
    </location>
</feature>
<dbReference type="Pfam" id="PF09994">
    <property type="entry name" value="T6SS_Tle1-like_cat"/>
    <property type="match status" value="2"/>
</dbReference>
<gene>
    <name evidence="3" type="ORF">E5S66_02945</name>
</gene>
<organism evidence="3 4">
    <name type="scientific">Thermomonas fusca</name>
    <dbReference type="NCBI Taxonomy" id="215690"/>
    <lineage>
        <taxon>Bacteria</taxon>
        <taxon>Pseudomonadati</taxon>
        <taxon>Pseudomonadota</taxon>
        <taxon>Gammaproteobacteria</taxon>
        <taxon>Lysobacterales</taxon>
        <taxon>Lysobacteraceae</taxon>
        <taxon>Thermomonas</taxon>
    </lineage>
</organism>
<evidence type="ECO:0000313" key="3">
    <source>
        <dbReference type="EMBL" id="TLX22995.1"/>
    </source>
</evidence>
<evidence type="ECO:0000313" key="4">
    <source>
        <dbReference type="Proteomes" id="UP000308508"/>
    </source>
</evidence>
<sequence length="486" mass="53209">MGRDRHPDGVRVDPATPADLETYAEASRQIGRMQAPLLHRQDKVDSRLFVMAFDGTGNDMDAQPRENWTNVALIYEQARELQKTNPTIGTGYVAGPGTQDHKIPALIDGITGRTFESRVEAGYDQFIGQAKKWLADNPSADISLAAVGFSRGAEQAAAFTRLVHERGIQNPDGAKYERNAAGEITGVIYTRPPLVAPGVVKQAAVLLDPVGTGEPMKHDRRTPPSVLGGLQLSALHEQRDQFKSTEALEPGLSRDGRFLQVWVAGAHSNIGGSYKANGLSDRSFNLIADYLNSVVDPPVFTKRAESMDPALNVIHRSYEHQWVYTQRGYRDGVRDVVERLAPAAVCRPEPRACLEREPTDERLAATVEWRAVRTTPNPQIETPLPEAALTPPAITGQAPPLRSPKEEVDALFERIASSAENRDAAGMRKASQEYLRLESGRDWLQSGREHNATVAAERAAELAPQPQPALAPAPETPEVANPVMRR</sequence>
<accession>A0A5R9PHM7</accession>
<comment type="caution">
    <text evidence="3">The sequence shown here is derived from an EMBL/GenBank/DDBJ whole genome shotgun (WGS) entry which is preliminary data.</text>
</comment>
<proteinExistence type="predicted"/>
<reference evidence="3 4" key="1">
    <citation type="submission" date="2019-04" db="EMBL/GenBank/DDBJ databases">
        <authorList>
            <person name="Grouzdev D.S."/>
            <person name="Nazina T.N."/>
        </authorList>
    </citation>
    <scope>NUCLEOTIDE SEQUENCE [LARGE SCALE GENOMIC DNA]</scope>
    <source>
        <strain evidence="3 4">SHC 3-19</strain>
    </source>
</reference>
<feature type="region of interest" description="Disordered" evidence="1">
    <location>
        <begin position="449"/>
        <end position="486"/>
    </location>
</feature>
<dbReference type="AlphaFoldDB" id="A0A5R9PHM7"/>
<dbReference type="PANTHER" id="PTHR33840:SF1">
    <property type="entry name" value="TLE1 PHOSPHOLIPASE DOMAIN-CONTAINING PROTEIN"/>
    <property type="match status" value="1"/>
</dbReference>
<feature type="domain" description="T6SS Phospholipase effector Tle1-like catalytic" evidence="2">
    <location>
        <begin position="49"/>
        <end position="175"/>
    </location>
</feature>
<dbReference type="EMBL" id="SROY01000001">
    <property type="protein sequence ID" value="TLX22995.1"/>
    <property type="molecule type" value="Genomic_DNA"/>
</dbReference>
<evidence type="ECO:0000256" key="1">
    <source>
        <dbReference type="SAM" id="MobiDB-lite"/>
    </source>
</evidence>
<evidence type="ECO:0000259" key="2">
    <source>
        <dbReference type="Pfam" id="PF09994"/>
    </source>
</evidence>
<feature type="region of interest" description="Disordered" evidence="1">
    <location>
        <begin position="375"/>
        <end position="402"/>
    </location>
</feature>
<dbReference type="Proteomes" id="UP000308508">
    <property type="component" value="Unassembled WGS sequence"/>
</dbReference>
<feature type="compositionally biased region" description="Pro residues" evidence="1">
    <location>
        <begin position="465"/>
        <end position="475"/>
    </location>
</feature>